<accession>A0ABS8TGX1</accession>
<feature type="region of interest" description="Disordered" evidence="1">
    <location>
        <begin position="1"/>
        <end position="42"/>
    </location>
</feature>
<sequence>MAPKANKGKGVASSIHGNNRSRMCQEAPNEDANMQPQLPRRHGLRWVTEQEVKKWIRENKDSKYSYELFIDRVSSASKFPHVVERLHTLGLDFAFNDPSECNLNMVRDFLENWDPKERSN</sequence>
<dbReference type="EMBL" id="JACEIK010001601">
    <property type="protein sequence ID" value="MCD7470752.1"/>
    <property type="molecule type" value="Genomic_DNA"/>
</dbReference>
<keyword evidence="3" id="KW-1185">Reference proteome</keyword>
<evidence type="ECO:0000313" key="3">
    <source>
        <dbReference type="Proteomes" id="UP000823775"/>
    </source>
</evidence>
<gene>
    <name evidence="2" type="ORF">HAX54_010856</name>
</gene>
<evidence type="ECO:0000256" key="1">
    <source>
        <dbReference type="SAM" id="MobiDB-lite"/>
    </source>
</evidence>
<name>A0ABS8TGX1_DATST</name>
<organism evidence="2 3">
    <name type="scientific">Datura stramonium</name>
    <name type="common">Jimsonweed</name>
    <name type="synonym">Common thornapple</name>
    <dbReference type="NCBI Taxonomy" id="4076"/>
    <lineage>
        <taxon>Eukaryota</taxon>
        <taxon>Viridiplantae</taxon>
        <taxon>Streptophyta</taxon>
        <taxon>Embryophyta</taxon>
        <taxon>Tracheophyta</taxon>
        <taxon>Spermatophyta</taxon>
        <taxon>Magnoliopsida</taxon>
        <taxon>eudicotyledons</taxon>
        <taxon>Gunneridae</taxon>
        <taxon>Pentapetalae</taxon>
        <taxon>asterids</taxon>
        <taxon>lamiids</taxon>
        <taxon>Solanales</taxon>
        <taxon>Solanaceae</taxon>
        <taxon>Solanoideae</taxon>
        <taxon>Datureae</taxon>
        <taxon>Datura</taxon>
    </lineage>
</organism>
<proteinExistence type="predicted"/>
<evidence type="ECO:0000313" key="2">
    <source>
        <dbReference type="EMBL" id="MCD7470752.1"/>
    </source>
</evidence>
<comment type="caution">
    <text evidence="2">The sequence shown here is derived from an EMBL/GenBank/DDBJ whole genome shotgun (WGS) entry which is preliminary data.</text>
</comment>
<reference evidence="2 3" key="1">
    <citation type="journal article" date="2021" name="BMC Genomics">
        <title>Datura genome reveals duplications of psychoactive alkaloid biosynthetic genes and high mutation rate following tissue culture.</title>
        <authorList>
            <person name="Rajewski A."/>
            <person name="Carter-House D."/>
            <person name="Stajich J."/>
            <person name="Litt A."/>
        </authorList>
    </citation>
    <scope>NUCLEOTIDE SEQUENCE [LARGE SCALE GENOMIC DNA]</scope>
    <source>
        <strain evidence="2">AR-01</strain>
    </source>
</reference>
<protein>
    <submittedName>
        <fullName evidence="2">Uncharacterized protein</fullName>
    </submittedName>
</protein>
<dbReference type="Proteomes" id="UP000823775">
    <property type="component" value="Unassembled WGS sequence"/>
</dbReference>